<proteinExistence type="predicted"/>
<dbReference type="AlphaFoldDB" id="A0A5C3Q5R6"/>
<reference evidence="2 3" key="1">
    <citation type="journal article" date="2019" name="Nat. Ecol. Evol.">
        <title>Megaphylogeny resolves global patterns of mushroom evolution.</title>
        <authorList>
            <person name="Varga T."/>
            <person name="Krizsan K."/>
            <person name="Foldi C."/>
            <person name="Dima B."/>
            <person name="Sanchez-Garcia M."/>
            <person name="Sanchez-Ramirez S."/>
            <person name="Szollosi G.J."/>
            <person name="Szarkandi J.G."/>
            <person name="Papp V."/>
            <person name="Albert L."/>
            <person name="Andreopoulos W."/>
            <person name="Angelini C."/>
            <person name="Antonin V."/>
            <person name="Barry K.W."/>
            <person name="Bougher N.L."/>
            <person name="Buchanan P."/>
            <person name="Buyck B."/>
            <person name="Bense V."/>
            <person name="Catcheside P."/>
            <person name="Chovatia M."/>
            <person name="Cooper J."/>
            <person name="Damon W."/>
            <person name="Desjardin D."/>
            <person name="Finy P."/>
            <person name="Geml J."/>
            <person name="Haridas S."/>
            <person name="Hughes K."/>
            <person name="Justo A."/>
            <person name="Karasinski D."/>
            <person name="Kautmanova I."/>
            <person name="Kiss B."/>
            <person name="Kocsube S."/>
            <person name="Kotiranta H."/>
            <person name="LaButti K.M."/>
            <person name="Lechner B.E."/>
            <person name="Liimatainen K."/>
            <person name="Lipzen A."/>
            <person name="Lukacs Z."/>
            <person name="Mihaltcheva S."/>
            <person name="Morgado L.N."/>
            <person name="Niskanen T."/>
            <person name="Noordeloos M.E."/>
            <person name="Ohm R.A."/>
            <person name="Ortiz-Santana B."/>
            <person name="Ovrebo C."/>
            <person name="Racz N."/>
            <person name="Riley R."/>
            <person name="Savchenko A."/>
            <person name="Shiryaev A."/>
            <person name="Soop K."/>
            <person name="Spirin V."/>
            <person name="Szebenyi C."/>
            <person name="Tomsovsky M."/>
            <person name="Tulloss R.E."/>
            <person name="Uehling J."/>
            <person name="Grigoriev I.V."/>
            <person name="Vagvolgyi C."/>
            <person name="Papp T."/>
            <person name="Martin F.M."/>
            <person name="Miettinen O."/>
            <person name="Hibbett D.S."/>
            <person name="Nagy L.G."/>
        </authorList>
    </citation>
    <scope>NUCLEOTIDE SEQUENCE [LARGE SCALE GENOMIC DNA]</scope>
    <source>
        <strain evidence="2 3">CBS 309.79</strain>
    </source>
</reference>
<dbReference type="Proteomes" id="UP000305067">
    <property type="component" value="Unassembled WGS sequence"/>
</dbReference>
<keyword evidence="3" id="KW-1185">Reference proteome</keyword>
<sequence>MPTTHLLSDDDEENKSQPATKKQRLDSRMYQNRAGDLQATHDWPFLEAVHDFAEYSLSPESMQLSSMATELRLSLTNSQALALATNTLAHSDTKCTSTNKRTTNTDCFPRSSEWSAASERQAWGCLQGGIGGPCPIPPPFLLRRRFTSALRPLSPLCSLASRYNAANPLE</sequence>
<name>A0A5C3Q5R6_9AGAR</name>
<organism evidence="2 3">
    <name type="scientific">Pterulicium gracile</name>
    <dbReference type="NCBI Taxonomy" id="1884261"/>
    <lineage>
        <taxon>Eukaryota</taxon>
        <taxon>Fungi</taxon>
        <taxon>Dikarya</taxon>
        <taxon>Basidiomycota</taxon>
        <taxon>Agaricomycotina</taxon>
        <taxon>Agaricomycetes</taxon>
        <taxon>Agaricomycetidae</taxon>
        <taxon>Agaricales</taxon>
        <taxon>Pleurotineae</taxon>
        <taxon>Pterulaceae</taxon>
        <taxon>Pterulicium</taxon>
    </lineage>
</organism>
<accession>A0A5C3Q5R6</accession>
<evidence type="ECO:0000313" key="3">
    <source>
        <dbReference type="Proteomes" id="UP000305067"/>
    </source>
</evidence>
<evidence type="ECO:0000256" key="1">
    <source>
        <dbReference type="SAM" id="MobiDB-lite"/>
    </source>
</evidence>
<protein>
    <submittedName>
        <fullName evidence="2">Uncharacterized protein</fullName>
    </submittedName>
</protein>
<evidence type="ECO:0000313" key="2">
    <source>
        <dbReference type="EMBL" id="TFK95558.1"/>
    </source>
</evidence>
<gene>
    <name evidence="2" type="ORF">BDV98DRAFT_577596</name>
</gene>
<dbReference type="EMBL" id="ML178881">
    <property type="protein sequence ID" value="TFK95558.1"/>
    <property type="molecule type" value="Genomic_DNA"/>
</dbReference>
<feature type="region of interest" description="Disordered" evidence="1">
    <location>
        <begin position="1"/>
        <end position="28"/>
    </location>
</feature>